<proteinExistence type="predicted"/>
<keyword evidence="2" id="KW-1185">Reference proteome</keyword>
<dbReference type="Proteomes" id="UP000594014">
    <property type="component" value="Chromosome"/>
</dbReference>
<evidence type="ECO:0000313" key="2">
    <source>
        <dbReference type="Proteomes" id="UP000594014"/>
    </source>
</evidence>
<organism evidence="1 2">
    <name type="scientific">Anoxybacterium hadale</name>
    <dbReference type="NCBI Taxonomy" id="3408580"/>
    <lineage>
        <taxon>Bacteria</taxon>
        <taxon>Bacillati</taxon>
        <taxon>Bacillota</taxon>
        <taxon>Clostridia</taxon>
        <taxon>Peptostreptococcales</taxon>
        <taxon>Anaerovoracaceae</taxon>
        <taxon>Anoxybacterium</taxon>
    </lineage>
</organism>
<dbReference type="EMBL" id="CP042469">
    <property type="protein sequence ID" value="QOX64938.1"/>
    <property type="molecule type" value="Genomic_DNA"/>
</dbReference>
<reference evidence="1" key="1">
    <citation type="submission" date="2019-08" db="EMBL/GenBank/DDBJ databases">
        <title>Genome sequence of Clostridiales bacterium MT110.</title>
        <authorList>
            <person name="Cao J."/>
        </authorList>
    </citation>
    <scope>NUCLEOTIDE SEQUENCE</scope>
    <source>
        <strain evidence="1">MT110</strain>
    </source>
</reference>
<gene>
    <name evidence="1" type="ORF">FRZ06_17090</name>
</gene>
<name>A0ACD1AFA0_9FIRM</name>
<accession>A0ACD1AFA0</accession>
<protein>
    <submittedName>
        <fullName evidence="1">GNAT family N-acetyltransferase</fullName>
    </submittedName>
</protein>
<evidence type="ECO:0000313" key="1">
    <source>
        <dbReference type="EMBL" id="QOX64938.1"/>
    </source>
</evidence>
<sequence>MKTIETERLLLRDWSIEDVDDLYDYAKNPNVGPHGGWKPHESKVESLEIMQSLFIDKYDSWAIVHKETGKVIGSIGYESDARRPGINCRELGYAMHEGYWGKGIMTEAAKAVIQHAFLEMDIPMIAIYRSPLNERSGRVIEKCGFTFEGTLRNAYKIYDGTVRDVNCYSMLKEEFEALAKVNP</sequence>